<accession>A0A3S5BVG1</accession>
<organism evidence="1 2">
    <name type="scientific">Rothia dentocariosa</name>
    <dbReference type="NCBI Taxonomy" id="2047"/>
    <lineage>
        <taxon>Bacteria</taxon>
        <taxon>Bacillati</taxon>
        <taxon>Actinomycetota</taxon>
        <taxon>Actinomycetes</taxon>
        <taxon>Micrococcales</taxon>
        <taxon>Micrococcaceae</taxon>
        <taxon>Rothia</taxon>
    </lineage>
</organism>
<dbReference type="Proteomes" id="UP000270988">
    <property type="component" value="Chromosome"/>
</dbReference>
<sequence length="53" mass="5687">MSKDVTILEEIAEQDLHQVVGGTGFTFFAPDPVGNPVKTADMSPVATIYQFSS</sequence>
<proteinExistence type="predicted"/>
<reference evidence="1 2" key="1">
    <citation type="submission" date="2018-12" db="EMBL/GenBank/DDBJ databases">
        <authorList>
            <consortium name="Pathogen Informatics"/>
        </authorList>
    </citation>
    <scope>NUCLEOTIDE SEQUENCE [LARGE SCALE GENOMIC DNA]</scope>
    <source>
        <strain evidence="1 2">NCTC10918</strain>
    </source>
</reference>
<protein>
    <submittedName>
        <fullName evidence="1">Uncharacterized protein</fullName>
    </submittedName>
</protein>
<dbReference type="AlphaFoldDB" id="A0A3S5BVG1"/>
<gene>
    <name evidence="1" type="ORF">NCTC10918_02175</name>
</gene>
<dbReference type="RefSeq" id="WP_168744569.1">
    <property type="nucleotide sequence ID" value="NZ_LR134521.1"/>
</dbReference>
<evidence type="ECO:0000313" key="2">
    <source>
        <dbReference type="Proteomes" id="UP000270988"/>
    </source>
</evidence>
<name>A0A3S5BVG1_9MICC</name>
<dbReference type="EMBL" id="LR134521">
    <property type="protein sequence ID" value="VEJ30883.1"/>
    <property type="molecule type" value="Genomic_DNA"/>
</dbReference>
<evidence type="ECO:0000313" key="1">
    <source>
        <dbReference type="EMBL" id="VEJ30883.1"/>
    </source>
</evidence>